<evidence type="ECO:0000259" key="1">
    <source>
        <dbReference type="PROSITE" id="PS50943"/>
    </source>
</evidence>
<dbReference type="EMBL" id="BAAAEJ010000003">
    <property type="protein sequence ID" value="GAA0379735.1"/>
    <property type="molecule type" value="Genomic_DNA"/>
</dbReference>
<evidence type="ECO:0000313" key="3">
    <source>
        <dbReference type="Proteomes" id="UP001500791"/>
    </source>
</evidence>
<dbReference type="InterPro" id="IPR010982">
    <property type="entry name" value="Lambda_DNA-bd_dom_sf"/>
</dbReference>
<proteinExistence type="predicted"/>
<dbReference type="Gene3D" id="1.10.260.40">
    <property type="entry name" value="lambda repressor-like DNA-binding domains"/>
    <property type="match status" value="1"/>
</dbReference>
<feature type="domain" description="HTH cro/C1-type" evidence="1">
    <location>
        <begin position="2"/>
        <end position="49"/>
    </location>
</feature>
<accession>A0ABN0Y193</accession>
<dbReference type="SUPFAM" id="SSF47413">
    <property type="entry name" value="lambda repressor-like DNA-binding domains"/>
    <property type="match status" value="1"/>
</dbReference>
<keyword evidence="3" id="KW-1185">Reference proteome</keyword>
<name>A0ABN0Y193_9CAUL</name>
<dbReference type="InterPro" id="IPR001387">
    <property type="entry name" value="Cro/C1-type_HTH"/>
</dbReference>
<organism evidence="2 3">
    <name type="scientific">Brevundimonas terrae</name>
    <dbReference type="NCBI Taxonomy" id="363631"/>
    <lineage>
        <taxon>Bacteria</taxon>
        <taxon>Pseudomonadati</taxon>
        <taxon>Pseudomonadota</taxon>
        <taxon>Alphaproteobacteria</taxon>
        <taxon>Caulobacterales</taxon>
        <taxon>Caulobacteraceae</taxon>
        <taxon>Brevundimonas</taxon>
    </lineage>
</organism>
<dbReference type="PROSITE" id="PS50943">
    <property type="entry name" value="HTH_CROC1"/>
    <property type="match status" value="1"/>
</dbReference>
<dbReference type="Pfam" id="PF01381">
    <property type="entry name" value="HTH_3"/>
    <property type="match status" value="1"/>
</dbReference>
<dbReference type="CDD" id="cd00093">
    <property type="entry name" value="HTH_XRE"/>
    <property type="match status" value="1"/>
</dbReference>
<evidence type="ECO:0000313" key="2">
    <source>
        <dbReference type="EMBL" id="GAA0379735.1"/>
    </source>
</evidence>
<sequence>MLGLTQQQLGERLGIRFQQVQKYECGANRISAARLWYLAHALETGIGYFYDGYAEAPLGESADVTLIAKSAAA</sequence>
<dbReference type="Proteomes" id="UP001500791">
    <property type="component" value="Unassembled WGS sequence"/>
</dbReference>
<protein>
    <recommendedName>
        <fullName evidence="1">HTH cro/C1-type domain-containing protein</fullName>
    </recommendedName>
</protein>
<reference evidence="2 3" key="1">
    <citation type="journal article" date="2019" name="Int. J. Syst. Evol. Microbiol.">
        <title>The Global Catalogue of Microorganisms (GCM) 10K type strain sequencing project: providing services to taxonomists for standard genome sequencing and annotation.</title>
        <authorList>
            <consortium name="The Broad Institute Genomics Platform"/>
            <consortium name="The Broad Institute Genome Sequencing Center for Infectious Disease"/>
            <person name="Wu L."/>
            <person name="Ma J."/>
        </authorList>
    </citation>
    <scope>NUCLEOTIDE SEQUENCE [LARGE SCALE GENOMIC DNA]</scope>
    <source>
        <strain evidence="2 3">JCM 13476</strain>
    </source>
</reference>
<gene>
    <name evidence="2" type="ORF">GCM10009093_03410</name>
</gene>
<comment type="caution">
    <text evidence="2">The sequence shown here is derived from an EMBL/GenBank/DDBJ whole genome shotgun (WGS) entry which is preliminary data.</text>
</comment>